<evidence type="ECO:0008006" key="9">
    <source>
        <dbReference type="Google" id="ProtNLM"/>
    </source>
</evidence>
<name>A0AAV2RKF1_MEGNR</name>
<evidence type="ECO:0000256" key="1">
    <source>
        <dbReference type="ARBA" id="ARBA00022771"/>
    </source>
</evidence>
<keyword evidence="4" id="KW-0175">Coiled coil</keyword>
<evidence type="ECO:0000259" key="5">
    <source>
        <dbReference type="PROSITE" id="PS50089"/>
    </source>
</evidence>
<dbReference type="GO" id="GO:0008270">
    <property type="term" value="F:zinc ion binding"/>
    <property type="evidence" value="ECO:0007669"/>
    <property type="project" value="UniProtKB-KW"/>
</dbReference>
<dbReference type="PANTHER" id="PTHR24103">
    <property type="entry name" value="E3 UBIQUITIN-PROTEIN LIGASE TRIM"/>
    <property type="match status" value="1"/>
</dbReference>
<organism evidence="7 8">
    <name type="scientific">Meganyctiphanes norvegica</name>
    <name type="common">Northern krill</name>
    <name type="synonym">Thysanopoda norvegica</name>
    <dbReference type="NCBI Taxonomy" id="48144"/>
    <lineage>
        <taxon>Eukaryota</taxon>
        <taxon>Metazoa</taxon>
        <taxon>Ecdysozoa</taxon>
        <taxon>Arthropoda</taxon>
        <taxon>Crustacea</taxon>
        <taxon>Multicrustacea</taxon>
        <taxon>Malacostraca</taxon>
        <taxon>Eumalacostraca</taxon>
        <taxon>Eucarida</taxon>
        <taxon>Euphausiacea</taxon>
        <taxon>Euphausiidae</taxon>
        <taxon>Meganyctiphanes</taxon>
    </lineage>
</organism>
<dbReference type="EMBL" id="CAXKWB010024981">
    <property type="protein sequence ID" value="CAL4127055.1"/>
    <property type="molecule type" value="Genomic_DNA"/>
</dbReference>
<gene>
    <name evidence="7" type="ORF">MNOR_LOCUS25767</name>
</gene>
<dbReference type="PROSITE" id="PS50089">
    <property type="entry name" value="ZF_RING_2"/>
    <property type="match status" value="1"/>
</dbReference>
<proteinExistence type="predicted"/>
<dbReference type="SUPFAM" id="SSF57845">
    <property type="entry name" value="B-box zinc-binding domain"/>
    <property type="match status" value="1"/>
</dbReference>
<evidence type="ECO:0000256" key="2">
    <source>
        <dbReference type="ARBA" id="ARBA00022833"/>
    </source>
</evidence>
<dbReference type="AlphaFoldDB" id="A0AAV2RKF1"/>
<dbReference type="PROSITE" id="PS50192">
    <property type="entry name" value="T_SNARE"/>
    <property type="match status" value="1"/>
</dbReference>
<feature type="coiled-coil region" evidence="4">
    <location>
        <begin position="150"/>
        <end position="205"/>
    </location>
</feature>
<accession>A0AAV2RKF1</accession>
<keyword evidence="2" id="KW-0862">Zinc</keyword>
<evidence type="ECO:0000256" key="4">
    <source>
        <dbReference type="SAM" id="Coils"/>
    </source>
</evidence>
<evidence type="ECO:0000313" key="7">
    <source>
        <dbReference type="EMBL" id="CAL4127055.1"/>
    </source>
</evidence>
<dbReference type="InterPro" id="IPR050143">
    <property type="entry name" value="TRIM/RBCC"/>
</dbReference>
<comment type="caution">
    <text evidence="7">The sequence shown here is derived from an EMBL/GenBank/DDBJ whole genome shotgun (WGS) entry which is preliminary data.</text>
</comment>
<protein>
    <recommendedName>
        <fullName evidence="9">RING-type domain-containing protein</fullName>
    </recommendedName>
</protein>
<evidence type="ECO:0000256" key="3">
    <source>
        <dbReference type="PROSITE-ProRule" id="PRU00175"/>
    </source>
</evidence>
<dbReference type="Proteomes" id="UP001497623">
    <property type="component" value="Unassembled WGS sequence"/>
</dbReference>
<evidence type="ECO:0000259" key="6">
    <source>
        <dbReference type="PROSITE" id="PS50192"/>
    </source>
</evidence>
<keyword evidence="1 3" id="KW-0863">Zinc-finger</keyword>
<keyword evidence="1 3" id="KW-0479">Metal-binding</keyword>
<evidence type="ECO:0000313" key="8">
    <source>
        <dbReference type="Proteomes" id="UP001497623"/>
    </source>
</evidence>
<feature type="domain" description="RING-type" evidence="5">
    <location>
        <begin position="13"/>
        <end position="56"/>
    </location>
</feature>
<dbReference type="InterPro" id="IPR001841">
    <property type="entry name" value="Znf_RING"/>
</dbReference>
<keyword evidence="8" id="KW-1185">Reference proteome</keyword>
<feature type="domain" description="T-SNARE coiled-coil homology" evidence="6">
    <location>
        <begin position="140"/>
        <end position="202"/>
    </location>
</feature>
<dbReference type="InterPro" id="IPR000727">
    <property type="entry name" value="T_SNARE_dom"/>
</dbReference>
<dbReference type="SUPFAM" id="SSF57850">
    <property type="entry name" value="RING/U-box"/>
    <property type="match status" value="1"/>
</dbReference>
<dbReference type="InterPro" id="IPR013083">
    <property type="entry name" value="Znf_RING/FYVE/PHD"/>
</dbReference>
<feature type="non-terminal residue" evidence="7">
    <location>
        <position position="297"/>
    </location>
</feature>
<dbReference type="Gene3D" id="3.30.40.10">
    <property type="entry name" value="Zinc/RING finger domain, C3HC4 (zinc finger)"/>
    <property type="match status" value="1"/>
</dbReference>
<reference evidence="7 8" key="1">
    <citation type="submission" date="2024-05" db="EMBL/GenBank/DDBJ databases">
        <authorList>
            <person name="Wallberg A."/>
        </authorList>
    </citation>
    <scope>NUCLEOTIDE SEQUENCE [LARGE SCALE GENOMIC DNA]</scope>
</reference>
<sequence>MNHLHNRMTSRECPTCCSVYDSGNHRIRILSCGHSQCTNCMRAQFCNRQITCPSCRSIHIYTDINSIPVCYIAETLFGEKDAAPLTPKLHKGICEDHATYKLFWCSTHKQWLCTHCSVIKHPRGECNIIPIIKQLENSTHLIKSNIHEKLKHLDNTVSELKLINVELNKQFQKENGQLKKMETEYDKLTSSISQKEKHLDILKDQQSQLNALAQDCKMNKSELENIVTRLCDVKKFEDLHLENEKSAAIINRFNKNMEMSRAVQIPNHPDVLLTLTNNGINICNLQIRLNGPPRYVQ</sequence>